<keyword evidence="3" id="KW-1185">Reference proteome</keyword>
<evidence type="ECO:0000313" key="2">
    <source>
        <dbReference type="EMBL" id="RHW16891.1"/>
    </source>
</evidence>
<gene>
    <name evidence="2" type="ORF">D1610_13705</name>
</gene>
<dbReference type="Proteomes" id="UP000266693">
    <property type="component" value="Unassembled WGS sequence"/>
</dbReference>
<sequence>MTVAEFLAKAQVVRAKGAQAAESPEYKELQRYVAGVTAAYRADLARQQAAGAPPHSCPPPRGRAGLTSTDLLRTMRALPPHERGISVRQAFDAMMLERYPCGEAAP</sequence>
<evidence type="ECO:0008006" key="4">
    <source>
        <dbReference type="Google" id="ProtNLM"/>
    </source>
</evidence>
<reference evidence="2 3" key="1">
    <citation type="submission" date="2018-08" db="EMBL/GenBank/DDBJ databases">
        <title>The multiple taxonomic identification of Sphingomonas gilva.</title>
        <authorList>
            <person name="Zhu D."/>
            <person name="Zheng S."/>
        </authorList>
    </citation>
    <scope>NUCLEOTIDE SEQUENCE [LARGE SCALE GENOMIC DNA]</scope>
    <source>
        <strain evidence="2 3">ZDH117</strain>
    </source>
</reference>
<name>A0A396RTB9_9SPHN</name>
<dbReference type="AlphaFoldDB" id="A0A396RTB9"/>
<dbReference type="OrthoDB" id="7596352at2"/>
<feature type="region of interest" description="Disordered" evidence="1">
    <location>
        <begin position="47"/>
        <end position="66"/>
    </location>
</feature>
<dbReference type="EMBL" id="QWLV01000007">
    <property type="protein sequence ID" value="RHW16891.1"/>
    <property type="molecule type" value="Genomic_DNA"/>
</dbReference>
<proteinExistence type="predicted"/>
<comment type="caution">
    <text evidence="2">The sequence shown here is derived from an EMBL/GenBank/DDBJ whole genome shotgun (WGS) entry which is preliminary data.</text>
</comment>
<accession>A0A396RTB9</accession>
<evidence type="ECO:0000256" key="1">
    <source>
        <dbReference type="SAM" id="MobiDB-lite"/>
    </source>
</evidence>
<protein>
    <recommendedName>
        <fullName evidence="4">Rap1a immunity protein domain-containing protein</fullName>
    </recommendedName>
</protein>
<evidence type="ECO:0000313" key="3">
    <source>
        <dbReference type="Proteomes" id="UP000266693"/>
    </source>
</evidence>
<organism evidence="2 3">
    <name type="scientific">Sphingomonas gilva</name>
    <dbReference type="NCBI Taxonomy" id="2305907"/>
    <lineage>
        <taxon>Bacteria</taxon>
        <taxon>Pseudomonadati</taxon>
        <taxon>Pseudomonadota</taxon>
        <taxon>Alphaproteobacteria</taxon>
        <taxon>Sphingomonadales</taxon>
        <taxon>Sphingomonadaceae</taxon>
        <taxon>Sphingomonas</taxon>
    </lineage>
</organism>